<dbReference type="Proteomes" id="UP000323257">
    <property type="component" value="Unassembled WGS sequence"/>
</dbReference>
<comment type="similarity">
    <text evidence="1">Belongs to the AHA1 family.</text>
</comment>
<dbReference type="SUPFAM" id="SSF55961">
    <property type="entry name" value="Bet v1-like"/>
    <property type="match status" value="1"/>
</dbReference>
<dbReference type="AlphaFoldDB" id="A0A5S5BPN0"/>
<reference evidence="3 4" key="1">
    <citation type="submission" date="2019-07" db="EMBL/GenBank/DDBJ databases">
        <title>Genomic Encyclopedia of Type Strains, Phase III (KMG-III): the genomes of soil and plant-associated and newly described type strains.</title>
        <authorList>
            <person name="Whitman W."/>
        </authorList>
    </citation>
    <scope>NUCLEOTIDE SEQUENCE [LARGE SCALE GENOMIC DNA]</scope>
    <source>
        <strain evidence="3 4">BL24</strain>
    </source>
</reference>
<dbReference type="RefSeq" id="WP_148933502.1">
    <property type="nucleotide sequence ID" value="NZ_VNHS01000020.1"/>
</dbReference>
<dbReference type="OrthoDB" id="9800600at2"/>
<accession>A0A5S5BPN0</accession>
<name>A0A5S5BPN0_9BACL</name>
<dbReference type="Pfam" id="PF08327">
    <property type="entry name" value="AHSA1"/>
    <property type="match status" value="1"/>
</dbReference>
<dbReference type="EMBL" id="VNHS01000020">
    <property type="protein sequence ID" value="TYP68080.1"/>
    <property type="molecule type" value="Genomic_DNA"/>
</dbReference>
<gene>
    <name evidence="3" type="ORF">BCM02_12040</name>
</gene>
<feature type="domain" description="Activator of Hsp90 ATPase homologue 1/2-like C-terminal" evidence="2">
    <location>
        <begin position="12"/>
        <end position="139"/>
    </location>
</feature>
<evidence type="ECO:0000313" key="3">
    <source>
        <dbReference type="EMBL" id="TYP68080.1"/>
    </source>
</evidence>
<comment type="caution">
    <text evidence="3">The sequence shown here is derived from an EMBL/GenBank/DDBJ whole genome shotgun (WGS) entry which is preliminary data.</text>
</comment>
<proteinExistence type="inferred from homology"/>
<evidence type="ECO:0000259" key="2">
    <source>
        <dbReference type="Pfam" id="PF08327"/>
    </source>
</evidence>
<dbReference type="Gene3D" id="3.30.530.20">
    <property type="match status" value="1"/>
</dbReference>
<organism evidence="3 4">
    <name type="scientific">Paenibacillus methanolicus</name>
    <dbReference type="NCBI Taxonomy" id="582686"/>
    <lineage>
        <taxon>Bacteria</taxon>
        <taxon>Bacillati</taxon>
        <taxon>Bacillota</taxon>
        <taxon>Bacilli</taxon>
        <taxon>Bacillales</taxon>
        <taxon>Paenibacillaceae</taxon>
        <taxon>Paenibacillus</taxon>
    </lineage>
</organism>
<sequence>MNVLKYEFYIGAPKEKVWDALVSPEGTKSIFFGCVLESAFEEGASFQYIGPGNDGDRTVHVYGKLLSFKPNEELSYLEHPGPSYYPNHEELQSRVTFTLETVGGCTKLTLVNDQWSPEEHPSLANAQSHWWMMLSNLKTWAESGRTLEFGW</sequence>
<keyword evidence="4" id="KW-1185">Reference proteome</keyword>
<dbReference type="InterPro" id="IPR023393">
    <property type="entry name" value="START-like_dom_sf"/>
</dbReference>
<evidence type="ECO:0000313" key="4">
    <source>
        <dbReference type="Proteomes" id="UP000323257"/>
    </source>
</evidence>
<dbReference type="InterPro" id="IPR013538">
    <property type="entry name" value="ASHA1/2-like_C"/>
</dbReference>
<protein>
    <submittedName>
        <fullName evidence="3">Uncharacterized protein YndB with AHSA1/START domain</fullName>
    </submittedName>
</protein>
<evidence type="ECO:0000256" key="1">
    <source>
        <dbReference type="ARBA" id="ARBA00006817"/>
    </source>
</evidence>